<evidence type="ECO:0000313" key="1">
    <source>
        <dbReference type="EMBL" id="PNX55149.1"/>
    </source>
</evidence>
<protein>
    <submittedName>
        <fullName evidence="1">Uncharacterized protein</fullName>
    </submittedName>
</protein>
<gene>
    <name evidence="1" type="ORF">L195_g048775</name>
</gene>
<sequence>MHDTKAEEVGAGAGASPAVQYVAVIEIMAVAGVQYAALARKEGDLP</sequence>
<proteinExistence type="predicted"/>
<reference evidence="1 2" key="2">
    <citation type="journal article" date="2017" name="Front. Plant Sci.">
        <title>Gene Classification and Mining of Molecular Markers Useful in Red Clover (Trifolium pratense) Breeding.</title>
        <authorList>
            <person name="Istvanek J."/>
            <person name="Dluhosova J."/>
            <person name="Dluhos P."/>
            <person name="Patkova L."/>
            <person name="Nedelnik J."/>
            <person name="Repkova J."/>
        </authorList>
    </citation>
    <scope>NUCLEOTIDE SEQUENCE [LARGE SCALE GENOMIC DNA]</scope>
    <source>
        <strain evidence="2">cv. Tatra</strain>
        <tissue evidence="1">Young leaves</tissue>
    </source>
</reference>
<dbReference type="AlphaFoldDB" id="A0A2K3JMA1"/>
<name>A0A2K3JMA1_TRIPR</name>
<accession>A0A2K3JMA1</accession>
<reference evidence="1 2" key="1">
    <citation type="journal article" date="2014" name="Am. J. Bot.">
        <title>Genome assembly and annotation for red clover (Trifolium pratense; Fabaceae).</title>
        <authorList>
            <person name="Istvanek J."/>
            <person name="Jaros M."/>
            <person name="Krenek A."/>
            <person name="Repkova J."/>
        </authorList>
    </citation>
    <scope>NUCLEOTIDE SEQUENCE [LARGE SCALE GENOMIC DNA]</scope>
    <source>
        <strain evidence="2">cv. Tatra</strain>
        <tissue evidence="1">Young leaves</tissue>
    </source>
</reference>
<comment type="caution">
    <text evidence="1">The sequence shown here is derived from an EMBL/GenBank/DDBJ whole genome shotgun (WGS) entry which is preliminary data.</text>
</comment>
<dbReference type="Proteomes" id="UP000236291">
    <property type="component" value="Unassembled WGS sequence"/>
</dbReference>
<dbReference type="EMBL" id="ASHM01070466">
    <property type="protein sequence ID" value="PNX55149.1"/>
    <property type="molecule type" value="Genomic_DNA"/>
</dbReference>
<organism evidence="1 2">
    <name type="scientific">Trifolium pratense</name>
    <name type="common">Red clover</name>
    <dbReference type="NCBI Taxonomy" id="57577"/>
    <lineage>
        <taxon>Eukaryota</taxon>
        <taxon>Viridiplantae</taxon>
        <taxon>Streptophyta</taxon>
        <taxon>Embryophyta</taxon>
        <taxon>Tracheophyta</taxon>
        <taxon>Spermatophyta</taxon>
        <taxon>Magnoliopsida</taxon>
        <taxon>eudicotyledons</taxon>
        <taxon>Gunneridae</taxon>
        <taxon>Pentapetalae</taxon>
        <taxon>rosids</taxon>
        <taxon>fabids</taxon>
        <taxon>Fabales</taxon>
        <taxon>Fabaceae</taxon>
        <taxon>Papilionoideae</taxon>
        <taxon>50 kb inversion clade</taxon>
        <taxon>NPAAA clade</taxon>
        <taxon>Hologalegina</taxon>
        <taxon>IRL clade</taxon>
        <taxon>Trifolieae</taxon>
        <taxon>Trifolium</taxon>
    </lineage>
</organism>
<evidence type="ECO:0000313" key="2">
    <source>
        <dbReference type="Proteomes" id="UP000236291"/>
    </source>
</evidence>